<name>A0A6B2B4L9_PSESX</name>
<reference evidence="1" key="1">
    <citation type="journal article" date="2020" name="Phytopathology">
        <title>Zucchini vein clearing disease is caused by several lineages within Pseudomonas syringae species complex.</title>
        <authorList>
            <person name="Lacault C."/>
            <person name="Briand M."/>
            <person name="Jacques M.A."/>
            <person name="Darrasse A."/>
        </authorList>
    </citation>
    <scope>NUCLEOTIDE SEQUENCE</scope>
    <source>
        <strain evidence="1">P123</strain>
    </source>
</reference>
<dbReference type="EMBL" id="VLIF01000019">
    <property type="protein sequence ID" value="NAO78412.1"/>
    <property type="molecule type" value="Genomic_DNA"/>
</dbReference>
<protein>
    <submittedName>
        <fullName evidence="1">Uncharacterized protein</fullName>
    </submittedName>
</protein>
<sequence>MTIVPALRVGMQLWTRCVLFVALRTQNRVRRQVIQLTGKHCSTSEVHTATPGSMTWSLKS</sequence>
<evidence type="ECO:0000313" key="1">
    <source>
        <dbReference type="EMBL" id="NAO78412.1"/>
    </source>
</evidence>
<organism evidence="1">
    <name type="scientific">Pseudomonas syringae</name>
    <dbReference type="NCBI Taxonomy" id="317"/>
    <lineage>
        <taxon>Bacteria</taxon>
        <taxon>Pseudomonadati</taxon>
        <taxon>Pseudomonadota</taxon>
        <taxon>Gammaproteobacteria</taxon>
        <taxon>Pseudomonadales</taxon>
        <taxon>Pseudomonadaceae</taxon>
        <taxon>Pseudomonas</taxon>
    </lineage>
</organism>
<accession>A0A6B2B4L9</accession>
<proteinExistence type="predicted"/>
<dbReference type="AlphaFoldDB" id="A0A6B2B4L9"/>
<comment type="caution">
    <text evidence="1">The sequence shown here is derived from an EMBL/GenBank/DDBJ whole genome shotgun (WGS) entry which is preliminary data.</text>
</comment>
<gene>
    <name evidence="1" type="ORF">PspP123CL_21205</name>
</gene>